<gene>
    <name evidence="15" type="ORF">SAMN05216223_101695</name>
</gene>
<evidence type="ECO:0000313" key="15">
    <source>
        <dbReference type="EMBL" id="SEF67750.1"/>
    </source>
</evidence>
<dbReference type="AlphaFoldDB" id="A0A1H5TYE1"/>
<feature type="domain" description="ABC transporter" evidence="13">
    <location>
        <begin position="348"/>
        <end position="582"/>
    </location>
</feature>
<evidence type="ECO:0000256" key="6">
    <source>
        <dbReference type="ARBA" id="ARBA00022840"/>
    </source>
</evidence>
<comment type="similarity">
    <text evidence="10">Belongs to the ABC transporter superfamily. Lipid exporter (TC 3.A.1.106) family.</text>
</comment>
<keyword evidence="8 12" id="KW-0472">Membrane</keyword>
<evidence type="ECO:0000256" key="1">
    <source>
        <dbReference type="ARBA" id="ARBA00004651"/>
    </source>
</evidence>
<evidence type="ECO:0000256" key="7">
    <source>
        <dbReference type="ARBA" id="ARBA00022989"/>
    </source>
</evidence>
<comment type="subcellular location">
    <subcellularLocation>
        <location evidence="1">Cell membrane</location>
        <topology evidence="1">Multi-pass membrane protein</topology>
    </subcellularLocation>
</comment>
<keyword evidence="4 12" id="KW-0812">Transmembrane</keyword>
<keyword evidence="16" id="KW-1185">Reference proteome</keyword>
<feature type="transmembrane region" description="Helical" evidence="12">
    <location>
        <begin position="154"/>
        <end position="181"/>
    </location>
</feature>
<keyword evidence="7 12" id="KW-1133">Transmembrane helix</keyword>
<proteinExistence type="inferred from homology"/>
<dbReference type="SMART" id="SM00382">
    <property type="entry name" value="AAA"/>
    <property type="match status" value="1"/>
</dbReference>
<evidence type="ECO:0000256" key="8">
    <source>
        <dbReference type="ARBA" id="ARBA00023136"/>
    </source>
</evidence>
<keyword evidence="3" id="KW-1003">Cell membrane</keyword>
<dbReference type="GO" id="GO:0016887">
    <property type="term" value="F:ATP hydrolysis activity"/>
    <property type="evidence" value="ECO:0007669"/>
    <property type="project" value="InterPro"/>
</dbReference>
<dbReference type="InterPro" id="IPR027417">
    <property type="entry name" value="P-loop_NTPase"/>
</dbReference>
<dbReference type="OrthoDB" id="9806127at2"/>
<keyword evidence="6 15" id="KW-0067">ATP-binding</keyword>
<evidence type="ECO:0000259" key="14">
    <source>
        <dbReference type="PROSITE" id="PS50929"/>
    </source>
</evidence>
<dbReference type="InterPro" id="IPR036640">
    <property type="entry name" value="ABC1_TM_sf"/>
</dbReference>
<comment type="function">
    <text evidence="9">ABC transporter involved in fatty acid import. Transmembrane domains (TMD) form a pore in the membrane and the ATP-binding domain (NBD) is responsible for energy generation.</text>
</comment>
<dbReference type="CDD" id="cd18547">
    <property type="entry name" value="ABC_6TM_Tm288_like"/>
    <property type="match status" value="1"/>
</dbReference>
<dbReference type="Pfam" id="PF00664">
    <property type="entry name" value="ABC_membrane"/>
    <property type="match status" value="1"/>
</dbReference>
<evidence type="ECO:0000256" key="2">
    <source>
        <dbReference type="ARBA" id="ARBA00022448"/>
    </source>
</evidence>
<dbReference type="InterPro" id="IPR011527">
    <property type="entry name" value="ABC1_TM_dom"/>
</dbReference>
<accession>A0A1H5TYE1</accession>
<dbReference type="CDD" id="cd03254">
    <property type="entry name" value="ABCC_Glucan_exporter_like"/>
    <property type="match status" value="1"/>
</dbReference>
<keyword evidence="2" id="KW-0813">Transport</keyword>
<evidence type="ECO:0000313" key="16">
    <source>
        <dbReference type="Proteomes" id="UP000236754"/>
    </source>
</evidence>
<evidence type="ECO:0000256" key="11">
    <source>
        <dbReference type="ARBA" id="ARBA00071747"/>
    </source>
</evidence>
<sequence length="599" mass="64217">MTTAPPGFRRTSLRLLGLIRPYRRLSGVAVLGVGSIALNVSGPWLLGRATDHVFHARATSSGLSVHGVVLPLLAAAGAYAGSGLLWALQGRFTTRIVQRAVYALRASVEDKLTRLPLSYVDQQPRGEVLSRTTNDIDNIAQSMQQTLSQITNSVLLLVGVLGAMFWISPLLALVAVVAVPLSMYTTRLIGRRAQPQFDQQWKTTGELNSHIEEAYTGFALVKAFGRHDESAAEFDAHNELLYDSSARAQLVSGAIGPVTTVIGNVSYVVVAVVGGLQLASGALSIGAVQAFVQYSRQFTQPLMAAAALSNLVQSGVASADRVFAFLDAPEEVPTAPGAAAPRPDRGRVCFEQVAFRYRPDRPVIRNLTLTVEPGRLVAIVGPTGAGKTTLVNLLMRFYDIDAGRITVDGVDIRTMDRDALRSLIGMVLQDTWLFGGTIRENIGYGRAGATDEEIRAAAAAAHVDHFVRTLSDGYDTVIDDEGSGVSAGERQLLTIARAMVADPLILVLDEATSSVDTRTELLLQQAMARLSRGRTSFVIAHRLSTIREADLILMMVDGDIVEQGTHDELLAAGGAYARLHAAQFARPLDEQAPAEGGFR</sequence>
<dbReference type="EMBL" id="FNVU01000001">
    <property type="protein sequence ID" value="SEF67750.1"/>
    <property type="molecule type" value="Genomic_DNA"/>
</dbReference>
<evidence type="ECO:0000256" key="3">
    <source>
        <dbReference type="ARBA" id="ARBA00022475"/>
    </source>
</evidence>
<dbReference type="PANTHER" id="PTHR43394">
    <property type="entry name" value="ATP-DEPENDENT PERMEASE MDL1, MITOCHONDRIAL"/>
    <property type="match status" value="1"/>
</dbReference>
<dbReference type="InterPro" id="IPR039421">
    <property type="entry name" value="Type_1_exporter"/>
</dbReference>
<dbReference type="PROSITE" id="PS00211">
    <property type="entry name" value="ABC_TRANSPORTER_1"/>
    <property type="match status" value="1"/>
</dbReference>
<dbReference type="GO" id="GO:0005524">
    <property type="term" value="F:ATP binding"/>
    <property type="evidence" value="ECO:0007669"/>
    <property type="project" value="UniProtKB-KW"/>
</dbReference>
<feature type="domain" description="ABC transmembrane type-1" evidence="14">
    <location>
        <begin position="27"/>
        <end position="314"/>
    </location>
</feature>
<organism evidence="15 16">
    <name type="scientific">Actinacidiphila yanglinensis</name>
    <dbReference type="NCBI Taxonomy" id="310779"/>
    <lineage>
        <taxon>Bacteria</taxon>
        <taxon>Bacillati</taxon>
        <taxon>Actinomycetota</taxon>
        <taxon>Actinomycetes</taxon>
        <taxon>Kitasatosporales</taxon>
        <taxon>Streptomycetaceae</taxon>
        <taxon>Actinacidiphila</taxon>
    </lineage>
</organism>
<feature type="transmembrane region" description="Helical" evidence="12">
    <location>
        <begin position="25"/>
        <end position="46"/>
    </location>
</feature>
<dbReference type="Pfam" id="PF00005">
    <property type="entry name" value="ABC_tran"/>
    <property type="match status" value="1"/>
</dbReference>
<evidence type="ECO:0000256" key="10">
    <source>
        <dbReference type="ARBA" id="ARBA00061644"/>
    </source>
</evidence>
<dbReference type="RefSeq" id="WP_103884036.1">
    <property type="nucleotide sequence ID" value="NZ_FNVU01000001.1"/>
</dbReference>
<dbReference type="InterPro" id="IPR003593">
    <property type="entry name" value="AAA+_ATPase"/>
</dbReference>
<evidence type="ECO:0000256" key="9">
    <source>
        <dbReference type="ARBA" id="ARBA00055053"/>
    </source>
</evidence>
<reference evidence="15 16" key="1">
    <citation type="submission" date="2016-10" db="EMBL/GenBank/DDBJ databases">
        <authorList>
            <person name="de Groot N.N."/>
        </authorList>
    </citation>
    <scope>NUCLEOTIDE SEQUENCE [LARGE SCALE GENOMIC DNA]</scope>
    <source>
        <strain evidence="15 16">CGMCC 4.2023</strain>
    </source>
</reference>
<dbReference type="Proteomes" id="UP000236754">
    <property type="component" value="Unassembled WGS sequence"/>
</dbReference>
<dbReference type="SUPFAM" id="SSF52540">
    <property type="entry name" value="P-loop containing nucleoside triphosphate hydrolases"/>
    <property type="match status" value="1"/>
</dbReference>
<evidence type="ECO:0000256" key="12">
    <source>
        <dbReference type="SAM" id="Phobius"/>
    </source>
</evidence>
<dbReference type="SUPFAM" id="SSF90123">
    <property type="entry name" value="ABC transporter transmembrane region"/>
    <property type="match status" value="1"/>
</dbReference>
<dbReference type="PROSITE" id="PS50929">
    <property type="entry name" value="ABC_TM1F"/>
    <property type="match status" value="1"/>
</dbReference>
<dbReference type="PROSITE" id="PS50893">
    <property type="entry name" value="ABC_TRANSPORTER_2"/>
    <property type="match status" value="1"/>
</dbReference>
<dbReference type="InterPro" id="IPR003439">
    <property type="entry name" value="ABC_transporter-like_ATP-bd"/>
</dbReference>
<dbReference type="GO" id="GO:0015421">
    <property type="term" value="F:ABC-type oligopeptide transporter activity"/>
    <property type="evidence" value="ECO:0007669"/>
    <property type="project" value="TreeGrafter"/>
</dbReference>
<evidence type="ECO:0000259" key="13">
    <source>
        <dbReference type="PROSITE" id="PS50893"/>
    </source>
</evidence>
<protein>
    <recommendedName>
        <fullName evidence="11">Fatty acid ABC transporter ATP-binding/permease protein</fullName>
    </recommendedName>
</protein>
<dbReference type="GO" id="GO:0005886">
    <property type="term" value="C:plasma membrane"/>
    <property type="evidence" value="ECO:0007669"/>
    <property type="project" value="UniProtKB-SubCell"/>
</dbReference>
<dbReference type="InterPro" id="IPR017871">
    <property type="entry name" value="ABC_transporter-like_CS"/>
</dbReference>
<dbReference type="FunFam" id="3.40.50.300:FF:000287">
    <property type="entry name" value="Multidrug ABC transporter ATP-binding protein"/>
    <property type="match status" value="1"/>
</dbReference>
<evidence type="ECO:0000256" key="4">
    <source>
        <dbReference type="ARBA" id="ARBA00022692"/>
    </source>
</evidence>
<name>A0A1H5TYE1_9ACTN</name>
<dbReference type="PANTHER" id="PTHR43394:SF1">
    <property type="entry name" value="ATP-BINDING CASSETTE SUB-FAMILY B MEMBER 10, MITOCHONDRIAL"/>
    <property type="match status" value="1"/>
</dbReference>
<dbReference type="Gene3D" id="3.40.50.300">
    <property type="entry name" value="P-loop containing nucleotide triphosphate hydrolases"/>
    <property type="match status" value="1"/>
</dbReference>
<evidence type="ECO:0000256" key="5">
    <source>
        <dbReference type="ARBA" id="ARBA00022741"/>
    </source>
</evidence>
<dbReference type="Gene3D" id="1.20.1560.10">
    <property type="entry name" value="ABC transporter type 1, transmembrane domain"/>
    <property type="match status" value="1"/>
</dbReference>
<feature type="transmembrane region" description="Helical" evidence="12">
    <location>
        <begin position="66"/>
        <end position="88"/>
    </location>
</feature>
<keyword evidence="5" id="KW-0547">Nucleotide-binding</keyword>
<dbReference type="FunFam" id="1.20.1560.10:FF:000011">
    <property type="entry name" value="Multidrug ABC transporter ATP-binding protein"/>
    <property type="match status" value="1"/>
</dbReference>